<dbReference type="STRING" id="1314778.A0A5C3P3W7"/>
<gene>
    <name evidence="1" type="ORF">K466DRAFT_602760</name>
</gene>
<dbReference type="SUPFAM" id="SSF47240">
    <property type="entry name" value="Ferritin-like"/>
    <property type="match status" value="1"/>
</dbReference>
<dbReference type="InParanoid" id="A0A5C3P3W7"/>
<protein>
    <submittedName>
        <fullName evidence="1">Ferritin-like protein</fullName>
    </submittedName>
</protein>
<dbReference type="EMBL" id="ML211384">
    <property type="protein sequence ID" value="TFK83557.1"/>
    <property type="molecule type" value="Genomic_DNA"/>
</dbReference>
<dbReference type="InterPro" id="IPR009078">
    <property type="entry name" value="Ferritin-like_SF"/>
</dbReference>
<dbReference type="GO" id="GO:0016491">
    <property type="term" value="F:oxidoreductase activity"/>
    <property type="evidence" value="ECO:0007669"/>
    <property type="project" value="InterPro"/>
</dbReference>
<name>A0A5C3P3W7_9APHY</name>
<dbReference type="Proteomes" id="UP000308197">
    <property type="component" value="Unassembled WGS sequence"/>
</dbReference>
<sequence>MEQRASSPPPVLSPGPRRFVLYPIRHPDMWNAYKSVQARFWTAEDVQLRPLPPGWDTAMSSIEKQLMFKLLVALNANSMTGSGDLIRWLCSKVQLPEARSFYGYQLMTDNIHAEIYAITLSYTTTNEASMGQRAPSSVQHGLVAVAITEAIFSSATRAVLYWLQHTQALAEFCHANERIILDRALYTAFSCMMHTKVRDQISEDSARAMVRKAVHAETTYFFDYFFDIDNPTLVSANRVTAYIKHVADQLLIGFGYPVMYNVGNPFYSAEPNYTPSVEPNAYGFISFPSGDYARENALNTISILDNFTFSDEF</sequence>
<evidence type="ECO:0000313" key="1">
    <source>
        <dbReference type="EMBL" id="TFK83557.1"/>
    </source>
</evidence>
<dbReference type="Gene3D" id="1.10.620.20">
    <property type="entry name" value="Ribonucleotide Reductase, subunit A"/>
    <property type="match status" value="2"/>
</dbReference>
<proteinExistence type="predicted"/>
<dbReference type="PANTHER" id="PTHR23409:SF18">
    <property type="entry name" value="RIBONUCLEOSIDE-DIPHOSPHATE REDUCTASE SUBUNIT M2"/>
    <property type="match status" value="1"/>
</dbReference>
<dbReference type="InterPro" id="IPR000358">
    <property type="entry name" value="RNR_small_fam"/>
</dbReference>
<dbReference type="GO" id="GO:0009263">
    <property type="term" value="P:deoxyribonucleotide biosynthetic process"/>
    <property type="evidence" value="ECO:0007669"/>
    <property type="project" value="InterPro"/>
</dbReference>
<dbReference type="PANTHER" id="PTHR23409">
    <property type="entry name" value="RIBONUCLEOSIDE-DIPHOSPHATE REDUCTASE SMALL CHAIN"/>
    <property type="match status" value="1"/>
</dbReference>
<organism evidence="1 2">
    <name type="scientific">Polyporus arcularius HHB13444</name>
    <dbReference type="NCBI Taxonomy" id="1314778"/>
    <lineage>
        <taxon>Eukaryota</taxon>
        <taxon>Fungi</taxon>
        <taxon>Dikarya</taxon>
        <taxon>Basidiomycota</taxon>
        <taxon>Agaricomycotina</taxon>
        <taxon>Agaricomycetes</taxon>
        <taxon>Polyporales</taxon>
        <taxon>Polyporaceae</taxon>
        <taxon>Polyporus</taxon>
    </lineage>
</organism>
<dbReference type="Pfam" id="PF00268">
    <property type="entry name" value="Ribonuc_red_sm"/>
    <property type="match status" value="2"/>
</dbReference>
<evidence type="ECO:0000313" key="2">
    <source>
        <dbReference type="Proteomes" id="UP000308197"/>
    </source>
</evidence>
<dbReference type="InterPro" id="IPR012348">
    <property type="entry name" value="RNR-like"/>
</dbReference>
<reference evidence="1 2" key="1">
    <citation type="journal article" date="2019" name="Nat. Ecol. Evol.">
        <title>Megaphylogeny resolves global patterns of mushroom evolution.</title>
        <authorList>
            <person name="Varga T."/>
            <person name="Krizsan K."/>
            <person name="Foldi C."/>
            <person name="Dima B."/>
            <person name="Sanchez-Garcia M."/>
            <person name="Sanchez-Ramirez S."/>
            <person name="Szollosi G.J."/>
            <person name="Szarkandi J.G."/>
            <person name="Papp V."/>
            <person name="Albert L."/>
            <person name="Andreopoulos W."/>
            <person name="Angelini C."/>
            <person name="Antonin V."/>
            <person name="Barry K.W."/>
            <person name="Bougher N.L."/>
            <person name="Buchanan P."/>
            <person name="Buyck B."/>
            <person name="Bense V."/>
            <person name="Catcheside P."/>
            <person name="Chovatia M."/>
            <person name="Cooper J."/>
            <person name="Damon W."/>
            <person name="Desjardin D."/>
            <person name="Finy P."/>
            <person name="Geml J."/>
            <person name="Haridas S."/>
            <person name="Hughes K."/>
            <person name="Justo A."/>
            <person name="Karasinski D."/>
            <person name="Kautmanova I."/>
            <person name="Kiss B."/>
            <person name="Kocsube S."/>
            <person name="Kotiranta H."/>
            <person name="LaButti K.M."/>
            <person name="Lechner B.E."/>
            <person name="Liimatainen K."/>
            <person name="Lipzen A."/>
            <person name="Lukacs Z."/>
            <person name="Mihaltcheva S."/>
            <person name="Morgado L.N."/>
            <person name="Niskanen T."/>
            <person name="Noordeloos M.E."/>
            <person name="Ohm R.A."/>
            <person name="Ortiz-Santana B."/>
            <person name="Ovrebo C."/>
            <person name="Racz N."/>
            <person name="Riley R."/>
            <person name="Savchenko A."/>
            <person name="Shiryaev A."/>
            <person name="Soop K."/>
            <person name="Spirin V."/>
            <person name="Szebenyi C."/>
            <person name="Tomsovsky M."/>
            <person name="Tulloss R.E."/>
            <person name="Uehling J."/>
            <person name="Grigoriev I.V."/>
            <person name="Vagvolgyi C."/>
            <person name="Papp T."/>
            <person name="Martin F.M."/>
            <person name="Miettinen O."/>
            <person name="Hibbett D.S."/>
            <person name="Nagy L.G."/>
        </authorList>
    </citation>
    <scope>NUCLEOTIDE SEQUENCE [LARGE SCALE GENOMIC DNA]</scope>
    <source>
        <strain evidence="1 2">HHB13444</strain>
    </source>
</reference>
<dbReference type="AlphaFoldDB" id="A0A5C3P3W7"/>
<keyword evidence="2" id="KW-1185">Reference proteome</keyword>
<accession>A0A5C3P3W7</accession>